<reference evidence="2" key="1">
    <citation type="submission" date="2017-02" db="EMBL/GenBank/DDBJ databases">
        <authorList>
            <person name="Varghese N."/>
            <person name="Submissions S."/>
        </authorList>
    </citation>
    <scope>NUCLEOTIDE SEQUENCE [LARGE SCALE GENOMIC DNA]</scope>
    <source>
        <strain evidence="2">DSM 22385</strain>
    </source>
</reference>
<dbReference type="Proteomes" id="UP000189981">
    <property type="component" value="Unassembled WGS sequence"/>
</dbReference>
<name>A0A1T5EUK0_9SPHI</name>
<dbReference type="AlphaFoldDB" id="A0A1T5EUK0"/>
<dbReference type="EMBL" id="FUYR01000004">
    <property type="protein sequence ID" value="SKB87489.1"/>
    <property type="molecule type" value="Genomic_DNA"/>
</dbReference>
<evidence type="ECO:0000313" key="1">
    <source>
        <dbReference type="EMBL" id="SKB87489.1"/>
    </source>
</evidence>
<organism evidence="1 2">
    <name type="scientific">Daejeonella lutea</name>
    <dbReference type="NCBI Taxonomy" id="572036"/>
    <lineage>
        <taxon>Bacteria</taxon>
        <taxon>Pseudomonadati</taxon>
        <taxon>Bacteroidota</taxon>
        <taxon>Sphingobacteriia</taxon>
        <taxon>Sphingobacteriales</taxon>
        <taxon>Sphingobacteriaceae</taxon>
        <taxon>Daejeonella</taxon>
    </lineage>
</organism>
<dbReference type="RefSeq" id="WP_079703728.1">
    <property type="nucleotide sequence ID" value="NZ_FUYR01000004.1"/>
</dbReference>
<sequence>MKNLFKLSSIILVFLFASCDKETTLNFSLDGTWELRFVKGQPNSDIYVFKGKNFERTTASKPSGSGTFEIDNITDKDRESGVVYPYRITFVIDGSKLGTYIKVNDNSIVMSSGQAGLDETNFIYDRVK</sequence>
<dbReference type="PROSITE" id="PS51257">
    <property type="entry name" value="PROKAR_LIPOPROTEIN"/>
    <property type="match status" value="1"/>
</dbReference>
<dbReference type="STRING" id="572036.SAMN05661099_3227"/>
<evidence type="ECO:0000313" key="2">
    <source>
        <dbReference type="Proteomes" id="UP000189981"/>
    </source>
</evidence>
<gene>
    <name evidence="1" type="ORF">SAMN05661099_3227</name>
</gene>
<keyword evidence="2" id="KW-1185">Reference proteome</keyword>
<accession>A0A1T5EUK0</accession>
<evidence type="ECO:0008006" key="3">
    <source>
        <dbReference type="Google" id="ProtNLM"/>
    </source>
</evidence>
<protein>
    <recommendedName>
        <fullName evidence="3">Lipocalin-like domain-containing protein</fullName>
    </recommendedName>
</protein>
<dbReference type="OrthoDB" id="1359047at2"/>
<proteinExistence type="predicted"/>